<dbReference type="Proteomes" id="UP000256503">
    <property type="component" value="Chromosome"/>
</dbReference>
<reference evidence="2 3" key="1">
    <citation type="submission" date="2018-07" db="EMBL/GenBank/DDBJ databases">
        <title>Complete genome sequence of a Pseudomonas plecoglossicida strain pathogenic to the marine fish, Larimichthys crocea.</title>
        <authorList>
            <person name="Tao Z."/>
        </authorList>
    </citation>
    <scope>NUCLEOTIDE SEQUENCE [LARGE SCALE GENOMIC DNA]</scope>
    <source>
        <strain evidence="2 3">XSDHY-P</strain>
    </source>
</reference>
<organism evidence="2 3">
    <name type="scientific">Pseudomonas plecoglossicida</name>
    <dbReference type="NCBI Taxonomy" id="70775"/>
    <lineage>
        <taxon>Bacteria</taxon>
        <taxon>Pseudomonadati</taxon>
        <taxon>Pseudomonadota</taxon>
        <taxon>Gammaproteobacteria</taxon>
        <taxon>Pseudomonadales</taxon>
        <taxon>Pseudomonadaceae</taxon>
        <taxon>Pseudomonas</taxon>
    </lineage>
</organism>
<evidence type="ECO:0000256" key="1">
    <source>
        <dbReference type="SAM" id="MobiDB-lite"/>
    </source>
</evidence>
<evidence type="ECO:0000313" key="3">
    <source>
        <dbReference type="Proteomes" id="UP000256503"/>
    </source>
</evidence>
<accession>A0AAD0VUL9</accession>
<proteinExistence type="predicted"/>
<dbReference type="EMBL" id="CP031146">
    <property type="protein sequence ID" value="AXM97512.1"/>
    <property type="molecule type" value="Genomic_DNA"/>
</dbReference>
<name>A0AAD0VUL9_PSEDL</name>
<sequence length="108" mass="12125">MLPARHPPQQCDKRRQHPGQHAPGNVGAALCRERAAQQPRKAPLVQNSIHRPSLEAHMDYSLMELKNPKSDLQGIRACTSRIRNPLSVAFCSYFPCVFRNLSAEPRTA</sequence>
<dbReference type="AlphaFoldDB" id="A0AAD0VUL9"/>
<gene>
    <name evidence="2" type="ORF">DVB73_17850</name>
</gene>
<feature type="region of interest" description="Disordered" evidence="1">
    <location>
        <begin position="1"/>
        <end position="26"/>
    </location>
</feature>
<evidence type="ECO:0000313" key="2">
    <source>
        <dbReference type="EMBL" id="AXM97512.1"/>
    </source>
</evidence>
<protein>
    <submittedName>
        <fullName evidence="2">Uncharacterized protein</fullName>
    </submittedName>
</protein>